<evidence type="ECO:0000313" key="3">
    <source>
        <dbReference type="Proteomes" id="UP000625976"/>
    </source>
</evidence>
<comment type="caution">
    <text evidence="2">The sequence shown here is derived from an EMBL/GenBank/DDBJ whole genome shotgun (WGS) entry which is preliminary data.</text>
</comment>
<accession>A0A917GJ41</accession>
<feature type="transmembrane region" description="Helical" evidence="1">
    <location>
        <begin position="220"/>
        <end position="239"/>
    </location>
</feature>
<evidence type="ECO:0000313" key="2">
    <source>
        <dbReference type="EMBL" id="GGG47483.1"/>
    </source>
</evidence>
<name>A0A917GJ41_9FLAO</name>
<dbReference type="EMBL" id="BMFQ01000002">
    <property type="protein sequence ID" value="GGG47483.1"/>
    <property type="molecule type" value="Genomic_DNA"/>
</dbReference>
<dbReference type="Proteomes" id="UP000625976">
    <property type="component" value="Unassembled WGS sequence"/>
</dbReference>
<evidence type="ECO:0000256" key="1">
    <source>
        <dbReference type="SAM" id="Phobius"/>
    </source>
</evidence>
<dbReference type="AlphaFoldDB" id="A0A917GJ41"/>
<sequence>MFKDQEVTYLKENIYDYLFHNVKDTTFGNYICIKPNAYKLDEDGFDYLLSFINKGDHAFLSLNYFSEHLSDTLQFTTTYLDEAIFSPEELKQLKGELYLENTSFKHQPFLYDRNIRRTYFDSYDENNTIVLGTIEIDGVKQPNFIKVYYGKGAIFLHSNPVVFTNYNMLNGNENYVENVLSYLPTEDILWDPQIKSSNYSNSNEEDQESIFKFFLQHPSLTWFLGVSFLGLTLFMLFNARRKQRAIPIIKPLQNSTIEFAQTISNLYLKEEDHKNLVDKKIAYFLEKIREKYLIDTNNLNTQFIENLALKSNNDIQGTRYLINTIIALNKKTECSKNELLILNKMIENFFKK</sequence>
<reference evidence="2" key="2">
    <citation type="submission" date="2020-09" db="EMBL/GenBank/DDBJ databases">
        <authorList>
            <person name="Sun Q."/>
            <person name="Zhou Y."/>
        </authorList>
    </citation>
    <scope>NUCLEOTIDE SEQUENCE</scope>
    <source>
        <strain evidence="2">CGMCC 1.12751</strain>
    </source>
</reference>
<keyword evidence="1" id="KW-1133">Transmembrane helix</keyword>
<proteinExistence type="predicted"/>
<evidence type="ECO:0008006" key="4">
    <source>
        <dbReference type="Google" id="ProtNLM"/>
    </source>
</evidence>
<reference evidence="2" key="1">
    <citation type="journal article" date="2014" name="Int. J. Syst. Evol. Microbiol.">
        <title>Complete genome sequence of Corynebacterium casei LMG S-19264T (=DSM 44701T), isolated from a smear-ripened cheese.</title>
        <authorList>
            <consortium name="US DOE Joint Genome Institute (JGI-PGF)"/>
            <person name="Walter F."/>
            <person name="Albersmeier A."/>
            <person name="Kalinowski J."/>
            <person name="Ruckert C."/>
        </authorList>
    </citation>
    <scope>NUCLEOTIDE SEQUENCE</scope>
    <source>
        <strain evidence="2">CGMCC 1.12751</strain>
    </source>
</reference>
<gene>
    <name evidence="2" type="ORF">GCM10010976_18630</name>
</gene>
<keyword evidence="1" id="KW-0812">Transmembrane</keyword>
<protein>
    <recommendedName>
        <fullName evidence="4">DUF4350 domain-containing protein</fullName>
    </recommendedName>
</protein>
<keyword evidence="1" id="KW-0472">Membrane</keyword>
<organism evidence="2 3">
    <name type="scientific">Bizionia arctica</name>
    <dbReference type="NCBI Taxonomy" id="1495645"/>
    <lineage>
        <taxon>Bacteria</taxon>
        <taxon>Pseudomonadati</taxon>
        <taxon>Bacteroidota</taxon>
        <taxon>Flavobacteriia</taxon>
        <taxon>Flavobacteriales</taxon>
        <taxon>Flavobacteriaceae</taxon>
        <taxon>Bizionia</taxon>
    </lineage>
</organism>
<keyword evidence="3" id="KW-1185">Reference proteome</keyword>